<proteinExistence type="predicted"/>
<protein>
    <submittedName>
        <fullName evidence="1">Uncharacterized protein</fullName>
    </submittedName>
</protein>
<dbReference type="EMBL" id="QGNW01000124">
    <property type="protein sequence ID" value="RVW94128.1"/>
    <property type="molecule type" value="Genomic_DNA"/>
</dbReference>
<comment type="caution">
    <text evidence="1">The sequence shown here is derived from an EMBL/GenBank/DDBJ whole genome shotgun (WGS) entry which is preliminary data.</text>
</comment>
<dbReference type="AlphaFoldDB" id="A0A438IBN0"/>
<name>A0A438IBN0_VITVI</name>
<evidence type="ECO:0000313" key="1">
    <source>
        <dbReference type="EMBL" id="RVW94128.1"/>
    </source>
</evidence>
<accession>A0A438IBN0</accession>
<evidence type="ECO:0000313" key="2">
    <source>
        <dbReference type="Proteomes" id="UP000288805"/>
    </source>
</evidence>
<dbReference type="Proteomes" id="UP000288805">
    <property type="component" value="Unassembled WGS sequence"/>
</dbReference>
<sequence length="102" mass="11279">MCHFQDKENMCINSIQQDAYLNDCYLQLDFAVTVSAMLGIPFPFGRNPTEGAAQRSSHVNGFVLEELIVVDLASPEIPKLSLESSLSETNDCNKSFQSSAFL</sequence>
<organism evidence="1 2">
    <name type="scientific">Vitis vinifera</name>
    <name type="common">Grape</name>
    <dbReference type="NCBI Taxonomy" id="29760"/>
    <lineage>
        <taxon>Eukaryota</taxon>
        <taxon>Viridiplantae</taxon>
        <taxon>Streptophyta</taxon>
        <taxon>Embryophyta</taxon>
        <taxon>Tracheophyta</taxon>
        <taxon>Spermatophyta</taxon>
        <taxon>Magnoliopsida</taxon>
        <taxon>eudicotyledons</taxon>
        <taxon>Gunneridae</taxon>
        <taxon>Pentapetalae</taxon>
        <taxon>rosids</taxon>
        <taxon>Vitales</taxon>
        <taxon>Vitaceae</taxon>
        <taxon>Viteae</taxon>
        <taxon>Vitis</taxon>
    </lineage>
</organism>
<gene>
    <name evidence="1" type="ORF">CK203_038267</name>
</gene>
<reference evidence="1 2" key="1">
    <citation type="journal article" date="2018" name="PLoS Genet.">
        <title>Population sequencing reveals clonal diversity and ancestral inbreeding in the grapevine cultivar Chardonnay.</title>
        <authorList>
            <person name="Roach M.J."/>
            <person name="Johnson D.L."/>
            <person name="Bohlmann J."/>
            <person name="van Vuuren H.J."/>
            <person name="Jones S.J."/>
            <person name="Pretorius I.S."/>
            <person name="Schmidt S.A."/>
            <person name="Borneman A.R."/>
        </authorList>
    </citation>
    <scope>NUCLEOTIDE SEQUENCE [LARGE SCALE GENOMIC DNA]</scope>
    <source>
        <strain evidence="2">cv. Chardonnay</strain>
        <tissue evidence="1">Leaf</tissue>
    </source>
</reference>